<organism evidence="11 12">
    <name type="scientific">Cristinia sonorae</name>
    <dbReference type="NCBI Taxonomy" id="1940300"/>
    <lineage>
        <taxon>Eukaryota</taxon>
        <taxon>Fungi</taxon>
        <taxon>Dikarya</taxon>
        <taxon>Basidiomycota</taxon>
        <taxon>Agaricomycotina</taxon>
        <taxon>Agaricomycetes</taxon>
        <taxon>Agaricomycetidae</taxon>
        <taxon>Agaricales</taxon>
        <taxon>Pleurotineae</taxon>
        <taxon>Stephanosporaceae</taxon>
        <taxon>Cristinia</taxon>
    </lineage>
</organism>
<feature type="region of interest" description="Disordered" evidence="9">
    <location>
        <begin position="1"/>
        <end position="65"/>
    </location>
</feature>
<evidence type="ECO:0000256" key="9">
    <source>
        <dbReference type="SAM" id="MobiDB-lite"/>
    </source>
</evidence>
<reference evidence="11" key="1">
    <citation type="journal article" date="2021" name="New Phytol.">
        <title>Evolutionary innovations through gain and loss of genes in the ectomycorrhizal Boletales.</title>
        <authorList>
            <person name="Wu G."/>
            <person name="Miyauchi S."/>
            <person name="Morin E."/>
            <person name="Kuo A."/>
            <person name="Drula E."/>
            <person name="Varga T."/>
            <person name="Kohler A."/>
            <person name="Feng B."/>
            <person name="Cao Y."/>
            <person name="Lipzen A."/>
            <person name="Daum C."/>
            <person name="Hundley H."/>
            <person name="Pangilinan J."/>
            <person name="Johnson J."/>
            <person name="Barry K."/>
            <person name="LaButti K."/>
            <person name="Ng V."/>
            <person name="Ahrendt S."/>
            <person name="Min B."/>
            <person name="Choi I.G."/>
            <person name="Park H."/>
            <person name="Plett J.M."/>
            <person name="Magnuson J."/>
            <person name="Spatafora J.W."/>
            <person name="Nagy L.G."/>
            <person name="Henrissat B."/>
            <person name="Grigoriev I.V."/>
            <person name="Yang Z.L."/>
            <person name="Xu J."/>
            <person name="Martin F.M."/>
        </authorList>
    </citation>
    <scope>NUCLEOTIDE SEQUENCE</scope>
    <source>
        <strain evidence="11">KKN 215</strain>
    </source>
</reference>
<proteinExistence type="predicted"/>
<evidence type="ECO:0000256" key="1">
    <source>
        <dbReference type="ARBA" id="ARBA00000900"/>
    </source>
</evidence>
<feature type="compositionally biased region" description="Basic and acidic residues" evidence="9">
    <location>
        <begin position="147"/>
        <end position="167"/>
    </location>
</feature>
<evidence type="ECO:0000259" key="10">
    <source>
        <dbReference type="PROSITE" id="PS50089"/>
    </source>
</evidence>
<dbReference type="GO" id="GO:0008270">
    <property type="term" value="F:zinc ion binding"/>
    <property type="evidence" value="ECO:0007669"/>
    <property type="project" value="UniProtKB-KW"/>
</dbReference>
<name>A0A8K0UF96_9AGAR</name>
<evidence type="ECO:0000256" key="5">
    <source>
        <dbReference type="ARBA" id="ARBA00022771"/>
    </source>
</evidence>
<keyword evidence="7" id="KW-0862">Zinc</keyword>
<feature type="compositionally biased region" description="Low complexity" evidence="9">
    <location>
        <begin position="1"/>
        <end position="11"/>
    </location>
</feature>
<evidence type="ECO:0000256" key="2">
    <source>
        <dbReference type="ARBA" id="ARBA00012483"/>
    </source>
</evidence>
<feature type="region of interest" description="Disordered" evidence="9">
    <location>
        <begin position="223"/>
        <end position="269"/>
    </location>
</feature>
<feature type="region of interest" description="Disordered" evidence="9">
    <location>
        <begin position="516"/>
        <end position="539"/>
    </location>
</feature>
<evidence type="ECO:0000313" key="12">
    <source>
        <dbReference type="Proteomes" id="UP000813824"/>
    </source>
</evidence>
<feature type="compositionally biased region" description="Low complexity" evidence="9">
    <location>
        <begin position="24"/>
        <end position="43"/>
    </location>
</feature>
<keyword evidence="6" id="KW-0833">Ubl conjugation pathway</keyword>
<dbReference type="GO" id="GO:0061630">
    <property type="term" value="F:ubiquitin protein ligase activity"/>
    <property type="evidence" value="ECO:0007669"/>
    <property type="project" value="UniProtKB-EC"/>
</dbReference>
<evidence type="ECO:0000256" key="7">
    <source>
        <dbReference type="ARBA" id="ARBA00022833"/>
    </source>
</evidence>
<dbReference type="PANTHER" id="PTHR22937:SF65">
    <property type="entry name" value="E3 UBIQUITIN-PROTEIN LIGASE ARK2C"/>
    <property type="match status" value="1"/>
</dbReference>
<accession>A0A8K0UF96</accession>
<dbReference type="SUPFAM" id="SSF57850">
    <property type="entry name" value="RING/U-box"/>
    <property type="match status" value="1"/>
</dbReference>
<sequence length="702" mass="74373">MISRPPSSSSRASHRHSEPPPLTEPISAHESTSSSESSESNQSGDADTITPTDSEGGSHALSPGSIDVLGTLLSVAAAATAASLFSPGFSGATPSVGTHPPSTARPLSPTPTAGLGGFGGLNRLAELSMDSSANSARPPAPAPEPQQGDRESRERVRSVWENFRDRLGLGTRGATEDHTGTGSEPSHPENTGDSGAATSPRMRPGEMMLAEMARALNAGLGLAGSAERRSPTDRTALPNAERVASVPPSPQTATAEELTRPLSPDPGFEAFLTNLQADLRTVLSGSHTAASADNNSDEQPSGAGAGPTSHTMSPQHDADVPADVLPFADDMESDFGSINEDTDPPPMSTQQSRHHARTPTPIPPPTTLPRMVASDVEDENPHVGNHRQPAINLWRVYRFPPIPAPPGHALRMSVLPSPEGSQDSSSPSSPADTSATEGSSIGHSAPASSVSPEDSEETPGSAENHDLNVVVPVIVVGLQSVDAAPDRADFEDGPVMPHTHDDGHRHDDLGLDSTDEFGVNHDNASRTGRQADTRGRSWQSRAANALRGFRPGRRNGSRGRRVAESAGSRTFLIYVIGGYYPPNHHVVTGSDSLDSYEALWELADLLGQVKPPVATQEDIEQSGLEIVKAAEMKRHEREGRIASNCTDRCLICLDDYEPENDVRVMSCRHAFHKDCVDKWLQVGRNNCPACRSKVCHPFVSYL</sequence>
<dbReference type="AlphaFoldDB" id="A0A8K0UF96"/>
<dbReference type="CDD" id="cd16461">
    <property type="entry name" value="RING-H2_EL5-like"/>
    <property type="match status" value="1"/>
</dbReference>
<dbReference type="PANTHER" id="PTHR22937">
    <property type="entry name" value="E3 UBIQUITIN-PROTEIN LIGASE RNF165"/>
    <property type="match status" value="1"/>
</dbReference>
<dbReference type="InterPro" id="IPR001841">
    <property type="entry name" value="Znf_RING"/>
</dbReference>
<keyword evidence="5 8" id="KW-0863">Zinc-finger</keyword>
<dbReference type="EMBL" id="JAEVFJ010000067">
    <property type="protein sequence ID" value="KAH8077028.1"/>
    <property type="molecule type" value="Genomic_DNA"/>
</dbReference>
<feature type="region of interest" description="Disordered" evidence="9">
    <location>
        <begin position="94"/>
        <end position="202"/>
    </location>
</feature>
<dbReference type="InterPro" id="IPR013083">
    <property type="entry name" value="Znf_RING/FYVE/PHD"/>
</dbReference>
<feature type="region of interest" description="Disordered" evidence="9">
    <location>
        <begin position="286"/>
        <end position="371"/>
    </location>
</feature>
<evidence type="ECO:0000256" key="3">
    <source>
        <dbReference type="ARBA" id="ARBA00022679"/>
    </source>
</evidence>
<keyword evidence="12" id="KW-1185">Reference proteome</keyword>
<dbReference type="PROSITE" id="PS50089">
    <property type="entry name" value="ZF_RING_2"/>
    <property type="match status" value="1"/>
</dbReference>
<evidence type="ECO:0000313" key="11">
    <source>
        <dbReference type="EMBL" id="KAH8077028.1"/>
    </source>
</evidence>
<feature type="region of interest" description="Disordered" evidence="9">
    <location>
        <begin position="409"/>
        <end position="466"/>
    </location>
</feature>
<keyword evidence="3" id="KW-0808">Transferase</keyword>
<comment type="caution">
    <text evidence="11">The sequence shown here is derived from an EMBL/GenBank/DDBJ whole genome shotgun (WGS) entry which is preliminary data.</text>
</comment>
<dbReference type="EC" id="2.3.2.27" evidence="2"/>
<keyword evidence="4" id="KW-0479">Metal-binding</keyword>
<dbReference type="Gene3D" id="3.30.40.10">
    <property type="entry name" value="Zinc/RING finger domain, C3HC4 (zinc finger)"/>
    <property type="match status" value="1"/>
</dbReference>
<feature type="compositionally biased region" description="Polar residues" evidence="9">
    <location>
        <begin position="438"/>
        <end position="452"/>
    </location>
</feature>
<evidence type="ECO:0000256" key="8">
    <source>
        <dbReference type="PROSITE-ProRule" id="PRU00175"/>
    </source>
</evidence>
<feature type="compositionally biased region" description="Polar residues" evidence="9">
    <location>
        <begin position="286"/>
        <end position="299"/>
    </location>
</feature>
<dbReference type="OrthoDB" id="8062037at2759"/>
<evidence type="ECO:0000256" key="6">
    <source>
        <dbReference type="ARBA" id="ARBA00022786"/>
    </source>
</evidence>
<feature type="compositionally biased region" description="Low complexity" evidence="9">
    <location>
        <begin position="416"/>
        <end position="437"/>
    </location>
</feature>
<gene>
    <name evidence="11" type="ORF">BXZ70DRAFT_902494</name>
</gene>
<dbReference type="InterPro" id="IPR045191">
    <property type="entry name" value="MBR1/2-like"/>
</dbReference>
<dbReference type="Proteomes" id="UP000813824">
    <property type="component" value="Unassembled WGS sequence"/>
</dbReference>
<dbReference type="Pfam" id="PF13639">
    <property type="entry name" value="zf-RING_2"/>
    <property type="match status" value="1"/>
</dbReference>
<feature type="compositionally biased region" description="Polar residues" evidence="9">
    <location>
        <begin position="180"/>
        <end position="197"/>
    </location>
</feature>
<feature type="domain" description="RING-type" evidence="10">
    <location>
        <begin position="649"/>
        <end position="691"/>
    </location>
</feature>
<comment type="catalytic activity">
    <reaction evidence="1">
        <text>S-ubiquitinyl-[E2 ubiquitin-conjugating enzyme]-L-cysteine + [acceptor protein]-L-lysine = [E2 ubiquitin-conjugating enzyme]-L-cysteine + N(6)-ubiquitinyl-[acceptor protein]-L-lysine.</text>
        <dbReference type="EC" id="2.3.2.27"/>
    </reaction>
</comment>
<evidence type="ECO:0000256" key="4">
    <source>
        <dbReference type="ARBA" id="ARBA00022723"/>
    </source>
</evidence>
<dbReference type="FunFam" id="3.30.40.10:FF:000728">
    <property type="entry name" value="Unplaced genomic scaffold supercont1.4, whole genome shotgun sequence"/>
    <property type="match status" value="1"/>
</dbReference>
<protein>
    <recommendedName>
        <fullName evidence="2">RING-type E3 ubiquitin transferase</fullName>
        <ecNumber evidence="2">2.3.2.27</ecNumber>
    </recommendedName>
</protein>
<dbReference type="SMART" id="SM00184">
    <property type="entry name" value="RING"/>
    <property type="match status" value="1"/>
</dbReference>